<evidence type="ECO:0000313" key="3">
    <source>
        <dbReference type="Proteomes" id="UP000009027"/>
    </source>
</evidence>
<gene>
    <name evidence="2" type="ORF">TvY486_0005400</name>
</gene>
<feature type="compositionally biased region" description="Basic residues" evidence="1">
    <location>
        <begin position="65"/>
        <end position="75"/>
    </location>
</feature>
<feature type="compositionally biased region" description="Basic and acidic residues" evidence="1">
    <location>
        <begin position="1"/>
        <end position="11"/>
    </location>
</feature>
<feature type="region of interest" description="Disordered" evidence="1">
    <location>
        <begin position="1"/>
        <end position="173"/>
    </location>
</feature>
<dbReference type="VEuPathDB" id="TriTrypDB:TvY486_0005400"/>
<dbReference type="EMBL" id="CAEX01000018">
    <property type="protein sequence ID" value="CCD17916.1"/>
    <property type="molecule type" value="Genomic_DNA"/>
</dbReference>
<reference evidence="2 3" key="1">
    <citation type="journal article" date="2012" name="Proc. Natl. Acad. Sci. U.S.A.">
        <title>Antigenic diversity is generated by distinct evolutionary mechanisms in African trypanosome species.</title>
        <authorList>
            <person name="Jackson A.P."/>
            <person name="Berry A."/>
            <person name="Aslett M."/>
            <person name="Allison H.C."/>
            <person name="Burton P."/>
            <person name="Vavrova-Anderson J."/>
            <person name="Brown R."/>
            <person name="Browne H."/>
            <person name="Corton N."/>
            <person name="Hauser H."/>
            <person name="Gamble J."/>
            <person name="Gilderthorp R."/>
            <person name="Marcello L."/>
            <person name="McQuillan J."/>
            <person name="Otto T.D."/>
            <person name="Quail M.A."/>
            <person name="Sanders M.J."/>
            <person name="van Tonder A."/>
            <person name="Ginger M.L."/>
            <person name="Field M.C."/>
            <person name="Barry J.D."/>
            <person name="Hertz-Fowler C."/>
            <person name="Berriman M."/>
        </authorList>
    </citation>
    <scope>NUCLEOTIDE SEQUENCE</scope>
    <source>
        <strain evidence="2 3">Y486</strain>
    </source>
</reference>
<protein>
    <submittedName>
        <fullName evidence="2">Uncharacterized protein</fullName>
    </submittedName>
</protein>
<feature type="compositionally biased region" description="Basic residues" evidence="1">
    <location>
        <begin position="131"/>
        <end position="143"/>
    </location>
</feature>
<dbReference type="AlphaFoldDB" id="F9WK96"/>
<evidence type="ECO:0000313" key="2">
    <source>
        <dbReference type="EMBL" id="CCD17916.1"/>
    </source>
</evidence>
<proteinExistence type="predicted"/>
<feature type="compositionally biased region" description="Basic and acidic residues" evidence="1">
    <location>
        <begin position="29"/>
        <end position="41"/>
    </location>
</feature>
<organism evidence="2 3">
    <name type="scientific">Trypanosoma vivax (strain Y486)</name>
    <dbReference type="NCBI Taxonomy" id="1055687"/>
    <lineage>
        <taxon>Eukaryota</taxon>
        <taxon>Discoba</taxon>
        <taxon>Euglenozoa</taxon>
        <taxon>Kinetoplastea</taxon>
        <taxon>Metakinetoplastina</taxon>
        <taxon>Trypanosomatida</taxon>
        <taxon>Trypanosomatidae</taxon>
        <taxon>Trypanosoma</taxon>
        <taxon>Duttonella</taxon>
    </lineage>
</organism>
<feature type="compositionally biased region" description="Basic residues" evidence="1">
    <location>
        <begin position="18"/>
        <end position="28"/>
    </location>
</feature>
<accession>F9WK96</accession>
<dbReference type="Proteomes" id="UP000009027">
    <property type="component" value="Unassembled WGS sequence"/>
</dbReference>
<sequence length="206" mass="23874">MTENRTNERRTTKTHTNTQKKHKAKATRNQRERASTSEGTRKKQTLNSQDSFRQGAAKKETITTKQKHTSKCGKGRNKEKDNAKKNQPPAACERTDYAFARKCGTQTHKEKEQAAQSSKHTERKHGGERIKYKKKKEWRKARNRTLTLRRSARKTVAQPQCTKPLQKHAKHGKRICSENTTGCNKIKFFQKPSDRRGGKSLRKFKK</sequence>
<name>F9WK96_TRYVY</name>
<keyword evidence="3" id="KW-1185">Reference proteome</keyword>
<evidence type="ECO:0000256" key="1">
    <source>
        <dbReference type="SAM" id="MobiDB-lite"/>
    </source>
</evidence>